<keyword evidence="2" id="KW-1185">Reference proteome</keyword>
<reference evidence="1" key="3">
    <citation type="submission" date="2025-05" db="UniProtKB">
        <authorList>
            <consortium name="EnsemblMetazoa"/>
        </authorList>
    </citation>
    <scope>IDENTIFICATION</scope>
</reference>
<dbReference type="OrthoDB" id="7834078at2759"/>
<gene>
    <name evidence="3" type="primary">LOC108041307</name>
    <name evidence="1" type="synonym">108041307</name>
</gene>
<name>A0A6P4EDU3_DRORH</name>
<dbReference type="RefSeq" id="XP_016974689.1">
    <property type="nucleotide sequence ID" value="XM_017119200.1"/>
</dbReference>
<protein>
    <submittedName>
        <fullName evidence="3">Uncharacterized protein LOC108041307</fullName>
    </submittedName>
</protein>
<dbReference type="PANTHER" id="PTHR20898:SF0">
    <property type="entry name" value="DAEDALUS ON 3-RELATED"/>
    <property type="match status" value="1"/>
</dbReference>
<dbReference type="EnsemblMetazoa" id="XM_017119200.2">
    <property type="protein sequence ID" value="XP_016974689.1"/>
    <property type="gene ID" value="LOC108041307"/>
</dbReference>
<dbReference type="SMART" id="SM00697">
    <property type="entry name" value="DM8"/>
    <property type="match status" value="1"/>
</dbReference>
<dbReference type="AlphaFoldDB" id="A0A6P4EDU3"/>
<dbReference type="GeneID" id="108041307"/>
<accession>A0A6P4EDU3</accession>
<proteinExistence type="predicted"/>
<dbReference type="Pfam" id="PF06477">
    <property type="entry name" value="DUF1091"/>
    <property type="match status" value="1"/>
</dbReference>
<dbReference type="InterPro" id="IPR010512">
    <property type="entry name" value="DUF1091"/>
</dbReference>
<dbReference type="Proteomes" id="UP001652680">
    <property type="component" value="Unassembled WGS sequence"/>
</dbReference>
<evidence type="ECO:0000313" key="2">
    <source>
        <dbReference type="Proteomes" id="UP001652680"/>
    </source>
</evidence>
<evidence type="ECO:0000313" key="3">
    <source>
        <dbReference type="RefSeq" id="XP_016974689.1"/>
    </source>
</evidence>
<sequence>MVVLKLPYLVILNVDCGFEFTNFKCTSLDKQFMDVEACFLKSKNRTYKYLTFKTKFYQLPIQDIEARVEVLKKLNGYKPFLFNFTIDACKFLKGKRNPIVRYFYELFASFSNMNHSCPYNHDIYVEKVPISYLNHQVTVVLPVPEGDYCLHAVYTIRSQPRLEIDIFFRIY</sequence>
<organism evidence="3">
    <name type="scientific">Drosophila rhopaloa</name>
    <name type="common">Fruit fly</name>
    <dbReference type="NCBI Taxonomy" id="1041015"/>
    <lineage>
        <taxon>Eukaryota</taxon>
        <taxon>Metazoa</taxon>
        <taxon>Ecdysozoa</taxon>
        <taxon>Arthropoda</taxon>
        <taxon>Hexapoda</taxon>
        <taxon>Insecta</taxon>
        <taxon>Pterygota</taxon>
        <taxon>Neoptera</taxon>
        <taxon>Endopterygota</taxon>
        <taxon>Diptera</taxon>
        <taxon>Brachycera</taxon>
        <taxon>Muscomorpha</taxon>
        <taxon>Ephydroidea</taxon>
        <taxon>Drosophilidae</taxon>
        <taxon>Drosophila</taxon>
        <taxon>Sophophora</taxon>
    </lineage>
</organism>
<reference evidence="2" key="1">
    <citation type="journal article" date="2021" name="Elife">
        <title>Highly contiguous assemblies of 101 drosophilid genomes.</title>
        <authorList>
            <person name="Kim B.Y."/>
            <person name="Wang J.R."/>
            <person name="Miller D.E."/>
            <person name="Barmina O."/>
            <person name="Delaney E."/>
            <person name="Thompson A."/>
            <person name="Comeault A.A."/>
            <person name="Peede D."/>
            <person name="D'Agostino E.R."/>
            <person name="Pelaez J."/>
            <person name="Aguilar J.M."/>
            <person name="Haji D."/>
            <person name="Matsunaga T."/>
            <person name="Armstrong E.E."/>
            <person name="Zych M."/>
            <person name="Ogawa Y."/>
            <person name="Stamenkovic-Radak M."/>
            <person name="Jelic M."/>
            <person name="Veselinovic M.S."/>
            <person name="Tanaskovic M."/>
            <person name="Eric P."/>
            <person name="Gao J.J."/>
            <person name="Katoh T.K."/>
            <person name="Toda M.J."/>
            <person name="Watabe H."/>
            <person name="Watada M."/>
            <person name="Davis J.S."/>
            <person name="Moyle L.C."/>
            <person name="Manoli G."/>
            <person name="Bertolini E."/>
            <person name="Kostal V."/>
            <person name="Hawley R.S."/>
            <person name="Takahashi A."/>
            <person name="Jones C.D."/>
            <person name="Price D.K."/>
            <person name="Whiteman N."/>
            <person name="Kopp A."/>
            <person name="Matute D.R."/>
            <person name="Petrov D.A."/>
        </authorList>
    </citation>
    <scope>NUCLEOTIDE SEQUENCE [LARGE SCALE GENOMIC DNA]</scope>
</reference>
<evidence type="ECO:0000313" key="1">
    <source>
        <dbReference type="EnsemblMetazoa" id="XP_016974689.1"/>
    </source>
</evidence>
<reference evidence="3" key="2">
    <citation type="submission" date="2025-04" db="UniProtKB">
        <authorList>
            <consortium name="RefSeq"/>
        </authorList>
    </citation>
    <scope>IDENTIFICATION</scope>
</reference>
<dbReference type="PANTHER" id="PTHR20898">
    <property type="entry name" value="DAEDALUS ON 3-RELATED-RELATED"/>
    <property type="match status" value="1"/>
</dbReference>